<evidence type="ECO:0000313" key="2">
    <source>
        <dbReference type="EMBL" id="EMZ20300.1"/>
    </source>
</evidence>
<dbReference type="Proteomes" id="UP000012589">
    <property type="component" value="Unassembled WGS sequence"/>
</dbReference>
<reference evidence="2 3" key="1">
    <citation type="journal article" date="2014" name="Genome Announc.">
        <title>Draft genome sequences of the altered schaedler flora, a defined bacterial community from gnotobiotic mice.</title>
        <authorList>
            <person name="Wannemuehler M.J."/>
            <person name="Overstreet A.M."/>
            <person name="Ward D.V."/>
            <person name="Phillips G.J."/>
        </authorList>
    </citation>
    <scope>NUCLEOTIDE SEQUENCE [LARGE SCALE GENOMIC DNA]</scope>
    <source>
        <strain evidence="2 3">ASF492</strain>
    </source>
</reference>
<dbReference type="AlphaFoldDB" id="N2A2K9"/>
<dbReference type="OrthoDB" id="9779903at2"/>
<dbReference type="InterPro" id="IPR029052">
    <property type="entry name" value="Metallo-depent_PP-like"/>
</dbReference>
<dbReference type="GO" id="GO:0005737">
    <property type="term" value="C:cytoplasm"/>
    <property type="evidence" value="ECO:0007669"/>
    <property type="project" value="TreeGrafter"/>
</dbReference>
<dbReference type="EMBL" id="AQFT01000148">
    <property type="protein sequence ID" value="EMZ20300.1"/>
    <property type="molecule type" value="Genomic_DNA"/>
</dbReference>
<dbReference type="SUPFAM" id="SSF56300">
    <property type="entry name" value="Metallo-dependent phosphatases"/>
    <property type="match status" value="1"/>
</dbReference>
<dbReference type="PANTHER" id="PTHR42850">
    <property type="entry name" value="METALLOPHOSPHOESTERASE"/>
    <property type="match status" value="1"/>
</dbReference>
<dbReference type="InterPro" id="IPR004843">
    <property type="entry name" value="Calcineurin-like_PHP"/>
</dbReference>
<comment type="caution">
    <text evidence="2">The sequence shown here is derived from an EMBL/GenBank/DDBJ whole genome shotgun (WGS) entry which is preliminary data.</text>
</comment>
<dbReference type="GO" id="GO:0110154">
    <property type="term" value="P:RNA decapping"/>
    <property type="evidence" value="ECO:0007669"/>
    <property type="project" value="TreeGrafter"/>
</dbReference>
<protein>
    <recommendedName>
        <fullName evidence="1">Calcineurin-like phosphoesterase domain-containing protein</fullName>
    </recommendedName>
</protein>
<keyword evidence="3" id="KW-1185">Reference proteome</keyword>
<dbReference type="PATRIC" id="fig|1235802.3.peg.5394"/>
<dbReference type="eggNOG" id="COG0639">
    <property type="taxonomic scope" value="Bacteria"/>
</dbReference>
<sequence length="240" mass="28044">MAYYVCSDIHGRLDRYRRLLETIRLSAQDTLFVLGDVIDRNPDGIAILQDMIDRDNVELFLGNHELFLYETIADRKEGFVTDAYMKSIWCSPNNGGSITYQAFCKLAEKEKRRILKAVQNSTLLRIVDVNGIKYHLSHSFTLPVPELSYYRFQDVPIGMAKEVVWKSVFRMGEYHARYQAFDPKMRYIVGHVPVQRVHRISRIFKYCQITDIDCGCAYSFLEGNSLACLRLDDMEEYYIF</sequence>
<dbReference type="HOGENOM" id="CLU_023125_4_2_9"/>
<organism evidence="2 3">
    <name type="scientific">Eubacterium plexicaudatum ASF492</name>
    <dbReference type="NCBI Taxonomy" id="1235802"/>
    <lineage>
        <taxon>Bacteria</taxon>
        <taxon>Bacillati</taxon>
        <taxon>Bacillota</taxon>
        <taxon>Clostridia</taxon>
        <taxon>Eubacteriales</taxon>
        <taxon>Eubacteriaceae</taxon>
        <taxon>Eubacterium</taxon>
    </lineage>
</organism>
<name>N2A2K9_9FIRM</name>
<dbReference type="PANTHER" id="PTHR42850:SF11">
    <property type="entry name" value="BIS(5'-NUCLEOSYL)-TETRAPHOSPHATASE [SYMMETRICAL]"/>
    <property type="match status" value="1"/>
</dbReference>
<dbReference type="Pfam" id="PF00149">
    <property type="entry name" value="Metallophos"/>
    <property type="match status" value="1"/>
</dbReference>
<dbReference type="Gene3D" id="3.60.21.10">
    <property type="match status" value="1"/>
</dbReference>
<dbReference type="InterPro" id="IPR050126">
    <property type="entry name" value="Ap4A_hydrolase"/>
</dbReference>
<dbReference type="GO" id="GO:0008803">
    <property type="term" value="F:bis(5'-nucleosyl)-tetraphosphatase (symmetrical) activity"/>
    <property type="evidence" value="ECO:0007669"/>
    <property type="project" value="TreeGrafter"/>
</dbReference>
<accession>N2A2K9</accession>
<dbReference type="GO" id="GO:0016791">
    <property type="term" value="F:phosphatase activity"/>
    <property type="evidence" value="ECO:0007669"/>
    <property type="project" value="TreeGrafter"/>
</dbReference>
<gene>
    <name evidence="2" type="ORF">C823_05113</name>
</gene>
<dbReference type="STRING" id="1235802.C823_05113"/>
<evidence type="ECO:0000313" key="3">
    <source>
        <dbReference type="Proteomes" id="UP000012589"/>
    </source>
</evidence>
<feature type="domain" description="Calcineurin-like phosphoesterase" evidence="1">
    <location>
        <begin position="3"/>
        <end position="97"/>
    </location>
</feature>
<evidence type="ECO:0000259" key="1">
    <source>
        <dbReference type="Pfam" id="PF00149"/>
    </source>
</evidence>
<proteinExistence type="predicted"/>